<dbReference type="RefSeq" id="XP_062714912.1">
    <property type="nucleotide sequence ID" value="XM_062858928.1"/>
</dbReference>
<feature type="region of interest" description="Disordered" evidence="1">
    <location>
        <begin position="796"/>
        <end position="936"/>
    </location>
</feature>
<reference evidence="2" key="2">
    <citation type="submission" date="2025-05" db="UniProtKB">
        <authorList>
            <consortium name="EnsemblMetazoa"/>
        </authorList>
    </citation>
    <scope>IDENTIFICATION</scope>
    <source>
        <strain evidence="2">Foshan</strain>
    </source>
</reference>
<dbReference type="Proteomes" id="UP000069940">
    <property type="component" value="Unassembled WGS sequence"/>
</dbReference>
<sequence length="1223" mass="135216">MDNANGDRKHQNPTILPPDHVSSPSHPTRKQKRLGPAPIASIEDTTHEDKHRMEATGQSHKSRWYSAKECESPKRQSPPSAVGSTSALAPSTPRIDISRASSHSSHHDSRDSSPENVFDQVGTGTLQDSGVLGYREEGTMDLRSSTEELQFMEPEKGRTEREKPQAPRYSPVMFKFDEPQSISLHHQRKDSASSEVAAFLCISGRTSRISSVGSQGSANSKLSAVSGVSGISRSPSPHRMLLETSFCGPKPLHGITDGSIPSSIEPSTAKMLEQVILSRKKDPTEAVIAEGVNMDTTFTAVKSNNVPETELIRRKSDSNANITRKEELIQPPQTSRSISNKRYIPPTDLNKPIVGVMPSGTEYIRIKLKPDHCYSDNGIADNERIMEDDQKKPRSLNLESSRDKREGSSRAGTSVSPKPTRHAKLSRENGSRSPSPANTTFSRKSSFCSIFKLKDSASPDSPGGSHMRKKSGSNISHEFRERSRSKSRERDTASLNTTPSKQKSVLAIFKPKKNGTKSKSPSPIDANPHGTLSNVANVEFKFKHESPSTANPRPNLRYYDTPLDGKSIHIPLHTPPEEKQMKPLLSTNPAPPLKPEPEIVPDKVSPSTQSVKLSNNCIVTIHNRPKPMPPLKCYRIENPDGTITIPLRSPTEEKERDSLWSMEVQRNSSQDSQDTVISAAAHQPSNTLPTNTANALPSANQSNQNGVVPSPKSNENEAVVPVVTEVNIEHQEMKQAAAIANMTAKERKQLLFSMKVGSGSQEQTFTTQFSISKTESQCSQLSEAVQAGSVNGEAAGKTELSASETPPVVYRNKQIDSVKRRSPKERFSRSDSTSGDSIDFHRHSRYIENPEEILNMQQKSEMARRKNELNPTVSEESSVSQDTSRDDSTVKMSSKTKSALNVPDRKSTASNDEQGVSSESEKDSEVDSTTTSKHMHPNMLAIEDHESAGLVLQESFDDELPYIPTTLPEERSVGVKLVPMKERAQMEMKTCPLERPRSTTPIHPASLENYCGITQITDDTDGHLVRGEKLRISLPKKHDIAMDKAPKSRSPRKASISSGKNWFEFAEQGISSTSQAQTSNNGEERTFTSQSSNVEEEPPPLPPRKGSTQQWIDFESIPEKRKPPKRITTLPQAESVDDKAPMAGVVYNYVKPEECQCECHESEREGGKQTQQSMHDHEIEDEQPLLQQDLSDESNMSGRDEHLQRGSFDRHHMNEANTSQKQL</sequence>
<dbReference type="RefSeq" id="XP_062714913.1">
    <property type="nucleotide sequence ID" value="XM_062858929.1"/>
</dbReference>
<dbReference type="RefSeq" id="XP_062714915.1">
    <property type="nucleotide sequence ID" value="XM_062858931.1"/>
</dbReference>
<feature type="compositionally biased region" description="Polar residues" evidence="1">
    <location>
        <begin position="75"/>
        <end position="89"/>
    </location>
</feature>
<feature type="region of interest" description="Disordered" evidence="1">
    <location>
        <begin position="382"/>
        <end position="531"/>
    </location>
</feature>
<feature type="compositionally biased region" description="Basic and acidic residues" evidence="1">
    <location>
        <begin position="44"/>
        <end position="54"/>
    </location>
</feature>
<feature type="compositionally biased region" description="Basic and acidic residues" evidence="1">
    <location>
        <begin position="1036"/>
        <end position="1046"/>
    </location>
</feature>
<dbReference type="GeneID" id="109406739"/>
<dbReference type="RefSeq" id="XP_029733047.2">
    <property type="nucleotide sequence ID" value="XM_029877187.2"/>
</dbReference>
<dbReference type="RefSeq" id="XP_062714910.1">
    <property type="nucleotide sequence ID" value="XM_062858926.1"/>
</dbReference>
<accession>A0ABM1YHE9</accession>
<feature type="compositionally biased region" description="Basic and acidic residues" evidence="1">
    <location>
        <begin position="134"/>
        <end position="146"/>
    </location>
</feature>
<feature type="region of interest" description="Disordered" evidence="1">
    <location>
        <begin position="682"/>
        <end position="715"/>
    </location>
</feature>
<dbReference type="EnsemblMetazoa" id="AALFPA23_009171.R12583">
    <property type="protein sequence ID" value="AALFPA23_009171.P12583"/>
    <property type="gene ID" value="AALFPA23_009171"/>
</dbReference>
<dbReference type="RefSeq" id="XP_062714911.1">
    <property type="nucleotide sequence ID" value="XM_062858927.1"/>
</dbReference>
<feature type="compositionally biased region" description="Basic and acidic residues" evidence="1">
    <location>
        <begin position="1198"/>
        <end position="1214"/>
    </location>
</feature>
<feature type="region of interest" description="Disordered" evidence="1">
    <location>
        <begin position="1158"/>
        <end position="1223"/>
    </location>
</feature>
<name>A0ABM1YHE9_AEDAL</name>
<feature type="region of interest" description="Disordered" evidence="1">
    <location>
        <begin position="1"/>
        <end position="173"/>
    </location>
</feature>
<keyword evidence="3" id="KW-1185">Reference proteome</keyword>
<feature type="compositionally biased region" description="Polar residues" evidence="1">
    <location>
        <begin position="890"/>
        <end position="899"/>
    </location>
</feature>
<feature type="compositionally biased region" description="Low complexity" evidence="1">
    <location>
        <begin position="94"/>
        <end position="103"/>
    </location>
</feature>
<proteinExistence type="predicted"/>
<dbReference type="RefSeq" id="XP_062714914.1">
    <property type="nucleotide sequence ID" value="XM_062858930.1"/>
</dbReference>
<organism evidence="2 3">
    <name type="scientific">Aedes albopictus</name>
    <name type="common">Asian tiger mosquito</name>
    <name type="synonym">Stegomyia albopicta</name>
    <dbReference type="NCBI Taxonomy" id="7160"/>
    <lineage>
        <taxon>Eukaryota</taxon>
        <taxon>Metazoa</taxon>
        <taxon>Ecdysozoa</taxon>
        <taxon>Arthropoda</taxon>
        <taxon>Hexapoda</taxon>
        <taxon>Insecta</taxon>
        <taxon>Pterygota</taxon>
        <taxon>Neoptera</taxon>
        <taxon>Endopterygota</taxon>
        <taxon>Diptera</taxon>
        <taxon>Nematocera</taxon>
        <taxon>Culicoidea</taxon>
        <taxon>Culicidae</taxon>
        <taxon>Culicinae</taxon>
        <taxon>Aedini</taxon>
        <taxon>Aedes</taxon>
        <taxon>Stegomyia</taxon>
    </lineage>
</organism>
<feature type="compositionally biased region" description="Basic and acidic residues" evidence="1">
    <location>
        <begin position="813"/>
        <end position="829"/>
    </location>
</feature>
<dbReference type="EnsemblMetazoa" id="AALFPA23_009171.R12581">
    <property type="protein sequence ID" value="AALFPA23_009171.P12581"/>
    <property type="gene ID" value="AALFPA23_009171"/>
</dbReference>
<feature type="region of interest" description="Disordered" evidence="1">
    <location>
        <begin position="1036"/>
        <end position="1058"/>
    </location>
</feature>
<evidence type="ECO:0000313" key="3">
    <source>
        <dbReference type="Proteomes" id="UP000069940"/>
    </source>
</evidence>
<feature type="compositionally biased region" description="Basic and acidic residues" evidence="1">
    <location>
        <begin position="153"/>
        <end position="165"/>
    </location>
</feature>
<evidence type="ECO:0000256" key="1">
    <source>
        <dbReference type="SAM" id="MobiDB-lite"/>
    </source>
</evidence>
<feature type="compositionally biased region" description="Polar residues" evidence="1">
    <location>
        <begin position="1070"/>
        <end position="1093"/>
    </location>
</feature>
<feature type="compositionally biased region" description="Polar residues" evidence="1">
    <location>
        <begin position="493"/>
        <end position="503"/>
    </location>
</feature>
<feature type="compositionally biased region" description="Polar residues" evidence="1">
    <location>
        <begin position="869"/>
        <end position="882"/>
    </location>
</feature>
<feature type="region of interest" description="Disordered" evidence="1">
    <location>
        <begin position="1070"/>
        <end position="1110"/>
    </location>
</feature>
<dbReference type="EnsemblMetazoa" id="AALFPA23_009171.R12580">
    <property type="protein sequence ID" value="AALFPA23_009171.P12580"/>
    <property type="gene ID" value="AALFPA23_009171"/>
</dbReference>
<feature type="compositionally biased region" description="Basic and acidic residues" evidence="1">
    <location>
        <begin position="1158"/>
        <end position="1167"/>
    </location>
</feature>
<feature type="compositionally biased region" description="Basic and acidic residues" evidence="1">
    <location>
        <begin position="1"/>
        <end position="10"/>
    </location>
</feature>
<dbReference type="EnsemblMetazoa" id="AALFPA23_009171.R12585">
    <property type="protein sequence ID" value="AALFPA23_009171.P12585"/>
    <property type="gene ID" value="AALFPA23_009171"/>
</dbReference>
<reference evidence="3" key="1">
    <citation type="journal article" date="2015" name="Proc. Natl. Acad. Sci. U.S.A.">
        <title>Genome sequence of the Asian Tiger mosquito, Aedes albopictus, reveals insights into its biology, genetics, and evolution.</title>
        <authorList>
            <person name="Chen X.G."/>
            <person name="Jiang X."/>
            <person name="Gu J."/>
            <person name="Xu M."/>
            <person name="Wu Y."/>
            <person name="Deng Y."/>
            <person name="Zhang C."/>
            <person name="Bonizzoni M."/>
            <person name="Dermauw W."/>
            <person name="Vontas J."/>
            <person name="Armbruster P."/>
            <person name="Huang X."/>
            <person name="Yang Y."/>
            <person name="Zhang H."/>
            <person name="He W."/>
            <person name="Peng H."/>
            <person name="Liu Y."/>
            <person name="Wu K."/>
            <person name="Chen J."/>
            <person name="Lirakis M."/>
            <person name="Topalis P."/>
            <person name="Van Leeuwen T."/>
            <person name="Hall A.B."/>
            <person name="Jiang X."/>
            <person name="Thorpe C."/>
            <person name="Mueller R.L."/>
            <person name="Sun C."/>
            <person name="Waterhouse R.M."/>
            <person name="Yan G."/>
            <person name="Tu Z.J."/>
            <person name="Fang X."/>
            <person name="James A.A."/>
        </authorList>
    </citation>
    <scope>NUCLEOTIDE SEQUENCE [LARGE SCALE GENOMIC DNA]</scope>
    <source>
        <strain evidence="3">Foshan</strain>
    </source>
</reference>
<feature type="compositionally biased region" description="Polar residues" evidence="1">
    <location>
        <begin position="1185"/>
        <end position="1197"/>
    </location>
</feature>
<dbReference type="EnsemblMetazoa" id="AALFPA23_009171.R12587">
    <property type="protein sequence ID" value="AALFPA23_009171.P12587"/>
    <property type="gene ID" value="AALFPA23_009171"/>
</dbReference>
<dbReference type="EnsemblMetazoa" id="AALFPA23_009171.R12588">
    <property type="protein sequence ID" value="AALFPA23_009171.P12588"/>
    <property type="gene ID" value="AALFPA23_009171"/>
</dbReference>
<evidence type="ECO:0000313" key="2">
    <source>
        <dbReference type="EnsemblMetazoa" id="AALFPA23_009171.P12587"/>
    </source>
</evidence>
<protein>
    <submittedName>
        <fullName evidence="2">Uncharacterized protein</fullName>
    </submittedName>
</protein>
<feature type="compositionally biased region" description="Polar residues" evidence="1">
    <location>
        <begin position="431"/>
        <end position="448"/>
    </location>
</feature>
<feature type="compositionally biased region" description="Basic and acidic residues" evidence="1">
    <location>
        <begin position="382"/>
        <end position="392"/>
    </location>
</feature>
<feature type="compositionally biased region" description="Basic and acidic residues" evidence="1">
    <location>
        <begin position="838"/>
        <end position="848"/>
    </location>
</feature>
<feature type="compositionally biased region" description="Polar residues" evidence="1">
    <location>
        <begin position="683"/>
        <end position="713"/>
    </location>
</feature>
<feature type="compositionally biased region" description="Basic and acidic residues" evidence="1">
    <location>
        <begin position="477"/>
        <end position="492"/>
    </location>
</feature>
<dbReference type="EnsemblMetazoa" id="AALFPA23_009171.R12584">
    <property type="protein sequence ID" value="AALFPA23_009171.P12584"/>
    <property type="gene ID" value="AALFPA23_009171"/>
</dbReference>